<proteinExistence type="predicted"/>
<evidence type="ECO:0000313" key="5">
    <source>
        <dbReference type="RefSeq" id="XP_022318527.1"/>
    </source>
</evidence>
<evidence type="ECO:0000259" key="3">
    <source>
        <dbReference type="Pfam" id="PF20720"/>
    </source>
</evidence>
<feature type="domain" description="Novel STAND NTPase 3" evidence="3">
    <location>
        <begin position="191"/>
        <end position="346"/>
    </location>
</feature>
<accession>A0A8B8CRR2</accession>
<dbReference type="Pfam" id="PF20720">
    <property type="entry name" value="nSTAND3"/>
    <property type="match status" value="1"/>
</dbReference>
<reference evidence="4" key="1">
    <citation type="submission" date="2024-06" db="UniProtKB">
        <authorList>
            <consortium name="RefSeq"/>
        </authorList>
    </citation>
    <scope>NUCLEOTIDE SEQUENCE [LARGE SCALE GENOMIC DNA]</scope>
</reference>
<evidence type="ECO:0000256" key="2">
    <source>
        <dbReference type="SAM" id="Phobius"/>
    </source>
</evidence>
<reference evidence="5" key="2">
    <citation type="submission" date="2025-08" db="UniProtKB">
        <authorList>
            <consortium name="RefSeq"/>
        </authorList>
    </citation>
    <scope>IDENTIFICATION</scope>
    <source>
        <tissue evidence="5">Whole sample</tissue>
    </source>
</reference>
<dbReference type="AlphaFoldDB" id="A0A8B8CRR2"/>
<sequence>MMERNKFHPRPSQELCPFEVVEWEKLKTKWNCTDPADYHCLPDQYNIPGQICVKPHWVLKNYCPIYNTAAAKIDLLPCDLQYGACSDKDYRSNEVFRYSACLNKTEIYKESSTLQPEPPILPLPLMAGIVTVVVVLCLLLLAACIIHSRRRRRRGKKTEYNHQLQPLLDQSNIPVGLKKVMDDLERGVFSSSKFYEHAIGVLDIHGCVSLIGPPGSGKTLTAVQLAIRKYRGGQGGMSRLIVYHTVKELTETEPPDGAYIIVDDWLDQYMHYPIMLEEDKKQLDQFYDEYIKIKKVHIIFTAQEDRWKMFNHDFSKCALFVNDSLLTINSKEFKNTELKSIIHNNLSVKETHMETKLQNKVEEIMLELKWEEEFSFPLIVNVICVNRRLAGSLGLIIKDGFTSTLKQFFDNWSRDTDMDERRSFCILVFAAFLGGKVNLSNFKSQMTGQVYDRLCSEYACEKYVEKSSSKGQEIFEDEYINSKGKKSDEQPIISDGTEDISKQNSKQVNKTETSLEEAASVETLLQKNQRLRDCLFKVRGHEEDPVFVFQHNALQRCLLQYIIISKKEKFFIENASIEVLWKNCWIEEGIGRKFCAMISDKVIASPVGLVIIPTKALTLLAERIYSETKGFIHPQWSRHVFMNHKTFQETWKKVVKKNSREELS</sequence>
<dbReference type="OrthoDB" id="6154582at2759"/>
<dbReference type="GeneID" id="111121511"/>
<evidence type="ECO:0000313" key="4">
    <source>
        <dbReference type="Proteomes" id="UP000694844"/>
    </source>
</evidence>
<dbReference type="InterPro" id="IPR027417">
    <property type="entry name" value="P-loop_NTPase"/>
</dbReference>
<gene>
    <name evidence="5" type="primary">LOC111121511</name>
</gene>
<feature type="compositionally biased region" description="Polar residues" evidence="1">
    <location>
        <begin position="502"/>
        <end position="512"/>
    </location>
</feature>
<evidence type="ECO:0000256" key="1">
    <source>
        <dbReference type="SAM" id="MobiDB-lite"/>
    </source>
</evidence>
<keyword evidence="2" id="KW-1133">Transmembrane helix</keyword>
<dbReference type="RefSeq" id="XP_022318527.1">
    <property type="nucleotide sequence ID" value="XM_022462819.1"/>
</dbReference>
<feature type="transmembrane region" description="Helical" evidence="2">
    <location>
        <begin position="125"/>
        <end position="146"/>
    </location>
</feature>
<dbReference type="KEGG" id="cvn:111121511"/>
<dbReference type="Proteomes" id="UP000694844">
    <property type="component" value="Chromosome 1"/>
</dbReference>
<feature type="region of interest" description="Disordered" evidence="1">
    <location>
        <begin position="485"/>
        <end position="512"/>
    </location>
</feature>
<name>A0A8B8CRR2_CRAVI</name>
<dbReference type="InterPro" id="IPR049050">
    <property type="entry name" value="nSTAND3"/>
</dbReference>
<keyword evidence="4" id="KW-1185">Reference proteome</keyword>
<organism evidence="4 5">
    <name type="scientific">Crassostrea virginica</name>
    <name type="common">Eastern oyster</name>
    <dbReference type="NCBI Taxonomy" id="6565"/>
    <lineage>
        <taxon>Eukaryota</taxon>
        <taxon>Metazoa</taxon>
        <taxon>Spiralia</taxon>
        <taxon>Lophotrochozoa</taxon>
        <taxon>Mollusca</taxon>
        <taxon>Bivalvia</taxon>
        <taxon>Autobranchia</taxon>
        <taxon>Pteriomorphia</taxon>
        <taxon>Ostreida</taxon>
        <taxon>Ostreoidea</taxon>
        <taxon>Ostreidae</taxon>
        <taxon>Crassostrea</taxon>
    </lineage>
</organism>
<protein>
    <submittedName>
        <fullName evidence="5">Uncharacterized protein LOC111121511 isoform X1</fullName>
    </submittedName>
</protein>
<keyword evidence="2" id="KW-0472">Membrane</keyword>
<keyword evidence="2" id="KW-0812">Transmembrane</keyword>
<dbReference type="SUPFAM" id="SSF52540">
    <property type="entry name" value="P-loop containing nucleoside triphosphate hydrolases"/>
    <property type="match status" value="1"/>
</dbReference>